<keyword evidence="3" id="KW-1185">Reference proteome</keyword>
<sequence length="81" mass="9061">MVSVRPRESEKRVTGGQRAGEVKTSTSNEQSYLKCKRYGHIARDCTYLSPSAKKAGAEVIATARREGEEKIVQHAQVLLWK</sequence>
<dbReference type="GO" id="GO:0008270">
    <property type="term" value="F:zinc ion binding"/>
    <property type="evidence" value="ECO:0007669"/>
    <property type="project" value="InterPro"/>
</dbReference>
<feature type="compositionally biased region" description="Basic and acidic residues" evidence="1">
    <location>
        <begin position="1"/>
        <end position="13"/>
    </location>
</feature>
<evidence type="ECO:0000313" key="3">
    <source>
        <dbReference type="Proteomes" id="UP000735302"/>
    </source>
</evidence>
<gene>
    <name evidence="2" type="ORF">PoB_004820900</name>
</gene>
<dbReference type="GO" id="GO:0003676">
    <property type="term" value="F:nucleic acid binding"/>
    <property type="evidence" value="ECO:0007669"/>
    <property type="project" value="InterPro"/>
</dbReference>
<dbReference type="EMBL" id="BLXT01005274">
    <property type="protein sequence ID" value="GFO21704.1"/>
    <property type="molecule type" value="Genomic_DNA"/>
</dbReference>
<feature type="region of interest" description="Disordered" evidence="1">
    <location>
        <begin position="1"/>
        <end position="28"/>
    </location>
</feature>
<dbReference type="InterPro" id="IPR036875">
    <property type="entry name" value="Znf_CCHC_sf"/>
</dbReference>
<proteinExistence type="predicted"/>
<protein>
    <recommendedName>
        <fullName evidence="4">CCHC-type domain-containing protein</fullName>
    </recommendedName>
</protein>
<dbReference type="SUPFAM" id="SSF57756">
    <property type="entry name" value="Retrovirus zinc finger-like domains"/>
    <property type="match status" value="1"/>
</dbReference>
<dbReference type="Proteomes" id="UP000735302">
    <property type="component" value="Unassembled WGS sequence"/>
</dbReference>
<evidence type="ECO:0000313" key="2">
    <source>
        <dbReference type="EMBL" id="GFO21704.1"/>
    </source>
</evidence>
<evidence type="ECO:0008006" key="4">
    <source>
        <dbReference type="Google" id="ProtNLM"/>
    </source>
</evidence>
<comment type="caution">
    <text evidence="2">The sequence shown here is derived from an EMBL/GenBank/DDBJ whole genome shotgun (WGS) entry which is preliminary data.</text>
</comment>
<organism evidence="2 3">
    <name type="scientific">Plakobranchus ocellatus</name>
    <dbReference type="NCBI Taxonomy" id="259542"/>
    <lineage>
        <taxon>Eukaryota</taxon>
        <taxon>Metazoa</taxon>
        <taxon>Spiralia</taxon>
        <taxon>Lophotrochozoa</taxon>
        <taxon>Mollusca</taxon>
        <taxon>Gastropoda</taxon>
        <taxon>Heterobranchia</taxon>
        <taxon>Euthyneura</taxon>
        <taxon>Panpulmonata</taxon>
        <taxon>Sacoglossa</taxon>
        <taxon>Placobranchoidea</taxon>
        <taxon>Plakobranchidae</taxon>
        <taxon>Plakobranchus</taxon>
    </lineage>
</organism>
<dbReference type="AlphaFoldDB" id="A0AAV4BTL6"/>
<accession>A0AAV4BTL6</accession>
<name>A0AAV4BTL6_9GAST</name>
<reference evidence="2 3" key="1">
    <citation type="journal article" date="2021" name="Elife">
        <title>Chloroplast acquisition without the gene transfer in kleptoplastic sea slugs, Plakobranchus ocellatus.</title>
        <authorList>
            <person name="Maeda T."/>
            <person name="Takahashi S."/>
            <person name="Yoshida T."/>
            <person name="Shimamura S."/>
            <person name="Takaki Y."/>
            <person name="Nagai Y."/>
            <person name="Toyoda A."/>
            <person name="Suzuki Y."/>
            <person name="Arimoto A."/>
            <person name="Ishii H."/>
            <person name="Satoh N."/>
            <person name="Nishiyama T."/>
            <person name="Hasebe M."/>
            <person name="Maruyama T."/>
            <person name="Minagawa J."/>
            <person name="Obokata J."/>
            <person name="Shigenobu S."/>
        </authorList>
    </citation>
    <scope>NUCLEOTIDE SEQUENCE [LARGE SCALE GENOMIC DNA]</scope>
</reference>
<evidence type="ECO:0000256" key="1">
    <source>
        <dbReference type="SAM" id="MobiDB-lite"/>
    </source>
</evidence>